<evidence type="ECO:0000259" key="1">
    <source>
        <dbReference type="Pfam" id="PF00326"/>
    </source>
</evidence>
<dbReference type="GO" id="GO:0008236">
    <property type="term" value="F:serine-type peptidase activity"/>
    <property type="evidence" value="ECO:0007669"/>
    <property type="project" value="InterPro"/>
</dbReference>
<evidence type="ECO:0000313" key="2">
    <source>
        <dbReference type="EMBL" id="EQD57436.1"/>
    </source>
</evidence>
<accession>T1A9R3</accession>
<dbReference type="EMBL" id="AUZZ01003259">
    <property type="protein sequence ID" value="EQD57436.1"/>
    <property type="molecule type" value="Genomic_DNA"/>
</dbReference>
<gene>
    <name evidence="2" type="ORF">B2A_04801</name>
</gene>
<dbReference type="EC" id="3.4.-.-" evidence="2"/>
<dbReference type="SUPFAM" id="SSF53474">
    <property type="entry name" value="alpha/beta-Hydrolases"/>
    <property type="match status" value="1"/>
</dbReference>
<dbReference type="Pfam" id="PF00326">
    <property type="entry name" value="Peptidase_S9"/>
    <property type="match status" value="1"/>
</dbReference>
<comment type="caution">
    <text evidence="2">The sequence shown here is derived from an EMBL/GenBank/DDBJ whole genome shotgun (WGS) entry which is preliminary data.</text>
</comment>
<protein>
    <submittedName>
        <fullName evidence="2">Peptidase S9, prolyl oligopeptidase active site region domain protein</fullName>
        <ecNumber evidence="2">3.4.-.-</ecNumber>
    </submittedName>
</protein>
<dbReference type="InterPro" id="IPR001375">
    <property type="entry name" value="Peptidase_S9_cat"/>
</dbReference>
<dbReference type="GO" id="GO:0006508">
    <property type="term" value="P:proteolysis"/>
    <property type="evidence" value="ECO:0007669"/>
    <property type="project" value="InterPro"/>
</dbReference>
<name>T1A9R3_9ZZZZ</name>
<feature type="non-terminal residue" evidence="2">
    <location>
        <position position="1"/>
    </location>
</feature>
<sequence>DGVKWAIAKGYVDPNRICVFGASFGGYSSLMQPIVAPKLYKCAIDYAGVRLAHRDGSQRVFASAQRQHVLRAVRRRSRGCQGDLAAVHARSFQ</sequence>
<keyword evidence="2" id="KW-0378">Hydrolase</keyword>
<reference evidence="2" key="1">
    <citation type="submission" date="2013-08" db="EMBL/GenBank/DDBJ databases">
        <authorList>
            <person name="Mendez C."/>
            <person name="Richter M."/>
            <person name="Ferrer M."/>
            <person name="Sanchez J."/>
        </authorList>
    </citation>
    <scope>NUCLEOTIDE SEQUENCE</scope>
</reference>
<dbReference type="InterPro" id="IPR029058">
    <property type="entry name" value="AB_hydrolase_fold"/>
</dbReference>
<reference evidence="2" key="2">
    <citation type="journal article" date="2014" name="ISME J.">
        <title>Microbial stratification in low pH oxic and suboxic macroscopic growths along an acid mine drainage.</title>
        <authorList>
            <person name="Mendez-Garcia C."/>
            <person name="Mesa V."/>
            <person name="Sprenger R.R."/>
            <person name="Richter M."/>
            <person name="Diez M.S."/>
            <person name="Solano J."/>
            <person name="Bargiela R."/>
            <person name="Golyshina O.V."/>
            <person name="Manteca A."/>
            <person name="Ramos J.L."/>
            <person name="Gallego J.R."/>
            <person name="Llorente I."/>
            <person name="Martins Dos Santos V.A."/>
            <person name="Jensen O.N."/>
            <person name="Pelaez A.I."/>
            <person name="Sanchez J."/>
            <person name="Ferrer M."/>
        </authorList>
    </citation>
    <scope>NUCLEOTIDE SEQUENCE</scope>
</reference>
<dbReference type="Gene3D" id="3.40.50.1820">
    <property type="entry name" value="alpha/beta hydrolase"/>
    <property type="match status" value="1"/>
</dbReference>
<organism evidence="2">
    <name type="scientific">mine drainage metagenome</name>
    <dbReference type="NCBI Taxonomy" id="410659"/>
    <lineage>
        <taxon>unclassified sequences</taxon>
        <taxon>metagenomes</taxon>
        <taxon>ecological metagenomes</taxon>
    </lineage>
</organism>
<proteinExistence type="predicted"/>
<feature type="domain" description="Peptidase S9 prolyl oligopeptidase catalytic" evidence="1">
    <location>
        <begin position="2"/>
        <end position="50"/>
    </location>
</feature>
<feature type="non-terminal residue" evidence="2">
    <location>
        <position position="93"/>
    </location>
</feature>
<dbReference type="AlphaFoldDB" id="T1A9R3"/>